<evidence type="ECO:0000313" key="3">
    <source>
        <dbReference type="Proteomes" id="UP000075230"/>
    </source>
</evidence>
<dbReference type="AlphaFoldDB" id="A0A146F006"/>
<accession>A0A146F006</accession>
<reference evidence="3" key="2">
    <citation type="submission" date="2016-02" db="EMBL/GenBank/DDBJ databases">
        <title>Genome sequencing of Aspergillus luchuensis NBRC 4314.</title>
        <authorList>
            <person name="Yamada O."/>
        </authorList>
    </citation>
    <scope>NUCLEOTIDE SEQUENCE [LARGE SCALE GENOMIC DNA]</scope>
    <source>
        <strain evidence="3">RIB 2604</strain>
    </source>
</reference>
<evidence type="ECO:0000256" key="1">
    <source>
        <dbReference type="SAM" id="SignalP"/>
    </source>
</evidence>
<dbReference type="Proteomes" id="UP000075230">
    <property type="component" value="Unassembled WGS sequence"/>
</dbReference>
<feature type="chain" id="PRO_5007523439" evidence="1">
    <location>
        <begin position="20"/>
        <end position="134"/>
    </location>
</feature>
<organism evidence="2 3">
    <name type="scientific">Aspergillus kawachii</name>
    <name type="common">White koji mold</name>
    <name type="synonym">Aspergillus awamori var. kawachi</name>
    <dbReference type="NCBI Taxonomy" id="1069201"/>
    <lineage>
        <taxon>Eukaryota</taxon>
        <taxon>Fungi</taxon>
        <taxon>Dikarya</taxon>
        <taxon>Ascomycota</taxon>
        <taxon>Pezizomycotina</taxon>
        <taxon>Eurotiomycetes</taxon>
        <taxon>Eurotiomycetidae</taxon>
        <taxon>Eurotiales</taxon>
        <taxon>Aspergillaceae</taxon>
        <taxon>Aspergillus</taxon>
        <taxon>Aspergillus subgen. Circumdati</taxon>
    </lineage>
</organism>
<evidence type="ECO:0000313" key="2">
    <source>
        <dbReference type="EMBL" id="GAT19568.1"/>
    </source>
</evidence>
<keyword evidence="1" id="KW-0732">Signal</keyword>
<name>A0A146F006_ASPKA</name>
<feature type="signal peptide" evidence="1">
    <location>
        <begin position="1"/>
        <end position="19"/>
    </location>
</feature>
<reference evidence="2 3" key="1">
    <citation type="journal article" date="2016" name="DNA Res.">
        <title>Genome sequence of Aspergillus luchuensis NBRC 4314.</title>
        <authorList>
            <person name="Yamada O."/>
            <person name="Machida M."/>
            <person name="Hosoyama A."/>
            <person name="Goto M."/>
            <person name="Takahashi T."/>
            <person name="Futagami T."/>
            <person name="Yamagata Y."/>
            <person name="Takeuchi M."/>
            <person name="Kobayashi T."/>
            <person name="Koike H."/>
            <person name="Abe K."/>
            <person name="Asai K."/>
            <person name="Arita M."/>
            <person name="Fujita N."/>
            <person name="Fukuda K."/>
            <person name="Higa K."/>
            <person name="Horikawa H."/>
            <person name="Ishikawa T."/>
            <person name="Jinno K."/>
            <person name="Kato Y."/>
            <person name="Kirimura K."/>
            <person name="Mizutani O."/>
            <person name="Nakasone K."/>
            <person name="Sano M."/>
            <person name="Shiraishi Y."/>
            <person name="Tsukahara M."/>
            <person name="Gomi K."/>
        </authorList>
    </citation>
    <scope>NUCLEOTIDE SEQUENCE [LARGE SCALE GENOMIC DNA]</scope>
    <source>
        <strain evidence="2 3">RIB 2604</strain>
    </source>
</reference>
<sequence length="134" mass="13975">MKTSFITAACSTFAALSSAAPTDSSTFEVAITFWGADGSSFFQSFPADDTTHAITNPLSITKISSVGGGFCTFQGVDGSSTVVAGEVTVPVSPPQTQVDRFLQIHLTIAQLLQYALINSTGLANVHLTNMYGCV</sequence>
<proteinExistence type="predicted"/>
<gene>
    <name evidence="2" type="ORF">RIB2604_00601470</name>
</gene>
<dbReference type="EMBL" id="BCWF01000006">
    <property type="protein sequence ID" value="GAT19568.1"/>
    <property type="molecule type" value="Genomic_DNA"/>
</dbReference>
<protein>
    <submittedName>
        <fullName evidence="2">Uncharacterized protein</fullName>
    </submittedName>
</protein>
<comment type="caution">
    <text evidence="2">The sequence shown here is derived from an EMBL/GenBank/DDBJ whole genome shotgun (WGS) entry which is preliminary data.</text>
</comment>
<dbReference type="VEuPathDB" id="FungiDB:ASPFODRAFT_28805"/>